<keyword evidence="2" id="KW-1185">Reference proteome</keyword>
<accession>A0ABD1Y623</accession>
<organism evidence="1 2">
    <name type="scientific">Riccia fluitans</name>
    <dbReference type="NCBI Taxonomy" id="41844"/>
    <lineage>
        <taxon>Eukaryota</taxon>
        <taxon>Viridiplantae</taxon>
        <taxon>Streptophyta</taxon>
        <taxon>Embryophyta</taxon>
        <taxon>Marchantiophyta</taxon>
        <taxon>Marchantiopsida</taxon>
        <taxon>Marchantiidae</taxon>
        <taxon>Marchantiales</taxon>
        <taxon>Ricciaceae</taxon>
        <taxon>Riccia</taxon>
    </lineage>
</organism>
<reference evidence="1 2" key="1">
    <citation type="submission" date="2024-09" db="EMBL/GenBank/DDBJ databases">
        <title>Chromosome-scale assembly of Riccia fluitans.</title>
        <authorList>
            <person name="Paukszto L."/>
            <person name="Sawicki J."/>
            <person name="Karawczyk K."/>
            <person name="Piernik-Szablinska J."/>
            <person name="Szczecinska M."/>
            <person name="Mazdziarz M."/>
        </authorList>
    </citation>
    <scope>NUCLEOTIDE SEQUENCE [LARGE SCALE GENOMIC DNA]</scope>
    <source>
        <strain evidence="1">Rf_01</strain>
        <tissue evidence="1">Aerial parts of the thallus</tissue>
    </source>
</reference>
<dbReference type="EMBL" id="JBHFFA010000006">
    <property type="protein sequence ID" value="KAL2622081.1"/>
    <property type="molecule type" value="Genomic_DNA"/>
</dbReference>
<sequence length="70" mass="7428">MGEAGRELCAALPLFFSSLPPVSIMGSVFLSPQRVHYIGEGPLIHVPCTRSSTGINLSSGCNLWILGRKG</sequence>
<protein>
    <submittedName>
        <fullName evidence="1">Uncharacterized protein</fullName>
    </submittedName>
</protein>
<evidence type="ECO:0000313" key="2">
    <source>
        <dbReference type="Proteomes" id="UP001605036"/>
    </source>
</evidence>
<dbReference type="Proteomes" id="UP001605036">
    <property type="component" value="Unassembled WGS sequence"/>
</dbReference>
<gene>
    <name evidence="1" type="ORF">R1flu_002286</name>
</gene>
<name>A0ABD1Y623_9MARC</name>
<evidence type="ECO:0000313" key="1">
    <source>
        <dbReference type="EMBL" id="KAL2622081.1"/>
    </source>
</evidence>
<comment type="caution">
    <text evidence="1">The sequence shown here is derived from an EMBL/GenBank/DDBJ whole genome shotgun (WGS) entry which is preliminary data.</text>
</comment>
<proteinExistence type="predicted"/>
<dbReference type="AlphaFoldDB" id="A0ABD1Y623"/>